<keyword evidence="3" id="KW-1015">Disulfide bond</keyword>
<dbReference type="GO" id="GO:0005737">
    <property type="term" value="C:cytoplasm"/>
    <property type="evidence" value="ECO:0007669"/>
    <property type="project" value="InterPro"/>
</dbReference>
<keyword evidence="7" id="KW-1185">Reference proteome</keyword>
<proteinExistence type="predicted"/>
<dbReference type="InterPro" id="IPR016153">
    <property type="entry name" value="Heat_shock_Hsp33_N"/>
</dbReference>
<dbReference type="GO" id="GO:0042026">
    <property type="term" value="P:protein refolding"/>
    <property type="evidence" value="ECO:0007669"/>
    <property type="project" value="TreeGrafter"/>
</dbReference>
<dbReference type="PANTHER" id="PTHR30111:SF1">
    <property type="entry name" value="33 KDA CHAPERONIN"/>
    <property type="match status" value="1"/>
</dbReference>
<protein>
    <submittedName>
        <fullName evidence="6">33 kDa chaperonin</fullName>
    </submittedName>
</protein>
<dbReference type="RefSeq" id="WP_281834277.1">
    <property type="nucleotide sequence ID" value="NZ_BSDY01000004.1"/>
</dbReference>
<dbReference type="Gene3D" id="3.90.1280.10">
    <property type="entry name" value="HSP33 redox switch-like"/>
    <property type="match status" value="1"/>
</dbReference>
<dbReference type="InterPro" id="IPR000397">
    <property type="entry name" value="Heat_shock_Hsp33"/>
</dbReference>
<dbReference type="InterPro" id="IPR016154">
    <property type="entry name" value="Heat_shock_Hsp33_C"/>
</dbReference>
<evidence type="ECO:0000256" key="2">
    <source>
        <dbReference type="ARBA" id="ARBA00022833"/>
    </source>
</evidence>
<dbReference type="NCBIfam" id="NF001033">
    <property type="entry name" value="PRK00114.1"/>
    <property type="match status" value="1"/>
</dbReference>
<gene>
    <name evidence="6" type="ORF">PM10SUCC1_11770</name>
</gene>
<name>A0A9W6GJZ4_9FUSO</name>
<comment type="caution">
    <text evidence="6">The sequence shown here is derived from an EMBL/GenBank/DDBJ whole genome shotgun (WGS) entry which is preliminary data.</text>
</comment>
<evidence type="ECO:0000313" key="7">
    <source>
        <dbReference type="Proteomes" id="UP001144471"/>
    </source>
</evidence>
<dbReference type="GO" id="GO:0044183">
    <property type="term" value="F:protein folding chaperone"/>
    <property type="evidence" value="ECO:0007669"/>
    <property type="project" value="TreeGrafter"/>
</dbReference>
<evidence type="ECO:0000256" key="1">
    <source>
        <dbReference type="ARBA" id="ARBA00022490"/>
    </source>
</evidence>
<dbReference type="PANTHER" id="PTHR30111">
    <property type="entry name" value="33 KDA CHAPERONIN"/>
    <property type="match status" value="1"/>
</dbReference>
<dbReference type="GO" id="GO:0051082">
    <property type="term" value="F:unfolded protein binding"/>
    <property type="evidence" value="ECO:0007669"/>
    <property type="project" value="InterPro"/>
</dbReference>
<evidence type="ECO:0000256" key="4">
    <source>
        <dbReference type="ARBA" id="ARBA00023186"/>
    </source>
</evidence>
<evidence type="ECO:0000256" key="3">
    <source>
        <dbReference type="ARBA" id="ARBA00023157"/>
    </source>
</evidence>
<dbReference type="Gene3D" id="3.55.30.10">
    <property type="entry name" value="Hsp33 domain"/>
    <property type="match status" value="1"/>
</dbReference>
<dbReference type="Proteomes" id="UP001144471">
    <property type="component" value="Unassembled WGS sequence"/>
</dbReference>
<dbReference type="SUPFAM" id="SSF64397">
    <property type="entry name" value="Hsp33 domain"/>
    <property type="match status" value="1"/>
</dbReference>
<keyword evidence="5" id="KW-0676">Redox-active center</keyword>
<dbReference type="Pfam" id="PF01430">
    <property type="entry name" value="HSP33"/>
    <property type="match status" value="1"/>
</dbReference>
<dbReference type="CDD" id="cd00498">
    <property type="entry name" value="Hsp33"/>
    <property type="match status" value="1"/>
</dbReference>
<sequence>MARIIRGTSKNARFIAVDSKDIVQKALDLHKATPKAIEAFGKLMTAGLMMGTDLKGDDLLTLRTDTDGPLNHMVVTTDAKSGIKGYMSNPAADLQSNGVSAITGKGILRVIKDMGLKEPYVGMSDIKNGDLAHDLAYYYYTSEQTPSVVALGVSLNQDMTVKAAGGYMIQLLPGAQDSFIDALEEKVKAVRNVTELFEGGMDLERIIKLLYEDMTDENHEKLVEEFEILEETHVDYQCNCEREKFFKGLITLGKEQLKEIFTEKEELEVECHFCKKKYSFKENEFFKI</sequence>
<keyword evidence="4" id="KW-0143">Chaperone</keyword>
<dbReference type="PIRSF" id="PIRSF005261">
    <property type="entry name" value="Heat_shock_Hsp33"/>
    <property type="match status" value="1"/>
</dbReference>
<accession>A0A9W6GJZ4</accession>
<dbReference type="AlphaFoldDB" id="A0A9W6GJZ4"/>
<evidence type="ECO:0000256" key="5">
    <source>
        <dbReference type="ARBA" id="ARBA00023284"/>
    </source>
</evidence>
<keyword evidence="2" id="KW-0862">Zinc</keyword>
<dbReference type="SUPFAM" id="SSF118352">
    <property type="entry name" value="HSP33 redox switch-like"/>
    <property type="match status" value="1"/>
</dbReference>
<keyword evidence="1" id="KW-0963">Cytoplasm</keyword>
<dbReference type="EMBL" id="BSDY01000004">
    <property type="protein sequence ID" value="GLI55663.1"/>
    <property type="molecule type" value="Genomic_DNA"/>
</dbReference>
<organism evidence="6 7">
    <name type="scientific">Propionigenium maris DSM 9537</name>
    <dbReference type="NCBI Taxonomy" id="1123000"/>
    <lineage>
        <taxon>Bacteria</taxon>
        <taxon>Fusobacteriati</taxon>
        <taxon>Fusobacteriota</taxon>
        <taxon>Fusobacteriia</taxon>
        <taxon>Fusobacteriales</taxon>
        <taxon>Fusobacteriaceae</taxon>
        <taxon>Propionigenium</taxon>
    </lineage>
</organism>
<reference evidence="6" key="1">
    <citation type="submission" date="2022-12" db="EMBL/GenBank/DDBJ databases">
        <title>Reference genome sequencing for broad-spectrum identification of bacterial and archaeal isolates by mass spectrometry.</title>
        <authorList>
            <person name="Sekiguchi Y."/>
            <person name="Tourlousse D.M."/>
        </authorList>
    </citation>
    <scope>NUCLEOTIDE SEQUENCE</scope>
    <source>
        <strain evidence="6">10succ1</strain>
    </source>
</reference>
<evidence type="ECO:0000313" key="6">
    <source>
        <dbReference type="EMBL" id="GLI55663.1"/>
    </source>
</evidence>